<evidence type="ECO:0000256" key="3">
    <source>
        <dbReference type="ARBA" id="ARBA00023015"/>
    </source>
</evidence>
<dbReference type="Proteomes" id="UP000193560">
    <property type="component" value="Unassembled WGS sequence"/>
</dbReference>
<evidence type="ECO:0000256" key="2">
    <source>
        <dbReference type="ARBA" id="ARBA00006403"/>
    </source>
</evidence>
<evidence type="ECO:0000256" key="8">
    <source>
        <dbReference type="SAM" id="MobiDB-lite"/>
    </source>
</evidence>
<dbReference type="SUPFAM" id="SSF46785">
    <property type="entry name" value="Winged helix' DNA-binding domain"/>
    <property type="match status" value="1"/>
</dbReference>
<evidence type="ECO:0000313" key="11">
    <source>
        <dbReference type="Proteomes" id="UP000193560"/>
    </source>
</evidence>
<proteinExistence type="inferred from homology"/>
<dbReference type="InterPro" id="IPR036390">
    <property type="entry name" value="WH_DNA-bd_sf"/>
</dbReference>
<name>A0A1X2ITN7_9FUNG</name>
<keyword evidence="11" id="KW-1185">Reference proteome</keyword>
<evidence type="ECO:0000256" key="6">
    <source>
        <dbReference type="ARBA" id="ARBA00023242"/>
    </source>
</evidence>
<dbReference type="SMART" id="SM00415">
    <property type="entry name" value="HSF"/>
    <property type="match status" value="1"/>
</dbReference>
<evidence type="ECO:0000259" key="9">
    <source>
        <dbReference type="PROSITE" id="PS00434"/>
    </source>
</evidence>
<keyword evidence="6" id="KW-0539">Nucleus</keyword>
<dbReference type="EMBL" id="MCGE01000004">
    <property type="protein sequence ID" value="ORZ22140.1"/>
    <property type="molecule type" value="Genomic_DNA"/>
</dbReference>
<evidence type="ECO:0000313" key="10">
    <source>
        <dbReference type="EMBL" id="ORZ22140.1"/>
    </source>
</evidence>
<dbReference type="Pfam" id="PF00447">
    <property type="entry name" value="HSF_DNA-bind"/>
    <property type="match status" value="1"/>
</dbReference>
<evidence type="ECO:0000256" key="4">
    <source>
        <dbReference type="ARBA" id="ARBA00023125"/>
    </source>
</evidence>
<dbReference type="InterPro" id="IPR036388">
    <property type="entry name" value="WH-like_DNA-bd_sf"/>
</dbReference>
<evidence type="ECO:0000256" key="1">
    <source>
        <dbReference type="ARBA" id="ARBA00004123"/>
    </source>
</evidence>
<dbReference type="GO" id="GO:0043565">
    <property type="term" value="F:sequence-specific DNA binding"/>
    <property type="evidence" value="ECO:0007669"/>
    <property type="project" value="InterPro"/>
</dbReference>
<protein>
    <submittedName>
        <fullName evidence="10">HSF-type DNA-binding-domain-containing protein</fullName>
    </submittedName>
</protein>
<dbReference type="STRING" id="90262.A0A1X2ITN7"/>
<dbReference type="InterPro" id="IPR000232">
    <property type="entry name" value="HSF_DNA-bd"/>
</dbReference>
<accession>A0A1X2ITN7</accession>
<evidence type="ECO:0000256" key="5">
    <source>
        <dbReference type="ARBA" id="ARBA00023163"/>
    </source>
</evidence>
<dbReference type="PRINTS" id="PR00056">
    <property type="entry name" value="HSFDOMAIN"/>
</dbReference>
<reference evidence="10 11" key="1">
    <citation type="submission" date="2016-07" db="EMBL/GenBank/DDBJ databases">
        <title>Pervasive Adenine N6-methylation of Active Genes in Fungi.</title>
        <authorList>
            <consortium name="DOE Joint Genome Institute"/>
            <person name="Mondo S.J."/>
            <person name="Dannebaum R.O."/>
            <person name="Kuo R.C."/>
            <person name="Labutti K."/>
            <person name="Haridas S."/>
            <person name="Kuo A."/>
            <person name="Salamov A."/>
            <person name="Ahrendt S.R."/>
            <person name="Lipzen A."/>
            <person name="Sullivan W."/>
            <person name="Andreopoulos W.B."/>
            <person name="Clum A."/>
            <person name="Lindquist E."/>
            <person name="Daum C."/>
            <person name="Ramamoorthy G.K."/>
            <person name="Gryganskyi A."/>
            <person name="Culley D."/>
            <person name="Magnuson J.K."/>
            <person name="James T.Y."/>
            <person name="O'Malley M.A."/>
            <person name="Stajich J.E."/>
            <person name="Spatafora J.W."/>
            <person name="Visel A."/>
            <person name="Grigoriev I.V."/>
        </authorList>
    </citation>
    <scope>NUCLEOTIDE SEQUENCE [LARGE SCALE GENOMIC DNA]</scope>
    <source>
        <strain evidence="10 11">NRRL 1336</strain>
    </source>
</reference>
<gene>
    <name evidence="10" type="ORF">BCR42DRAFT_367832</name>
</gene>
<comment type="caution">
    <text evidence="10">The sequence shown here is derived from an EMBL/GenBank/DDBJ whole genome shotgun (WGS) entry which is preliminary data.</text>
</comment>
<dbReference type="PROSITE" id="PS00434">
    <property type="entry name" value="HSF_DOMAIN"/>
    <property type="match status" value="1"/>
</dbReference>
<sequence>MTATALSFDISDINTFDYDVNAYRHPLSPDDCNFLTSSSPPLSWDSNMCHDDINSSSSSSRSSGSSGKRSQKRGVSTFITKLYGMIGDQKYQQLITWNASGTSFLVCNATRFSEEVLPVHFKHSNFSSFVRQLNMYGFHKINKSLRGQRGFNENEIWEFSHGKFRYGRPELLEDIKRKAMDSEMLRRETGDIHASFNMVQLAQSDLLQQFNNLQDQFSTLVQNFKELKKIQLQQQIIIRRLTESSSSSGKTQLQNPNVLITAPQWQQQQQQQQQNNIVPAMYSQECTPISTASNLNDFPPSPALSDPSPQSHGGPYSNDSSCHSRLSSYAVDLSFS</sequence>
<dbReference type="PANTHER" id="PTHR10015:SF427">
    <property type="entry name" value="HEAT SHOCK FACTOR PROTEIN"/>
    <property type="match status" value="1"/>
</dbReference>
<dbReference type="FunFam" id="1.10.10.10:FF:000027">
    <property type="entry name" value="Heat shock transcription factor 1"/>
    <property type="match status" value="1"/>
</dbReference>
<feature type="compositionally biased region" description="Polar residues" evidence="8">
    <location>
        <begin position="307"/>
        <end position="323"/>
    </location>
</feature>
<dbReference type="OrthoDB" id="60033at2759"/>
<keyword evidence="5" id="KW-0804">Transcription</keyword>
<comment type="similarity">
    <text evidence="2 7">Belongs to the HSF family.</text>
</comment>
<comment type="subcellular location">
    <subcellularLocation>
        <location evidence="1">Nucleus</location>
    </subcellularLocation>
</comment>
<dbReference type="PANTHER" id="PTHR10015">
    <property type="entry name" value="HEAT SHOCK TRANSCRIPTION FACTOR"/>
    <property type="match status" value="1"/>
</dbReference>
<keyword evidence="4 10" id="KW-0238">DNA-binding</keyword>
<dbReference type="AlphaFoldDB" id="A0A1X2ITN7"/>
<organism evidence="10 11">
    <name type="scientific">Absidia repens</name>
    <dbReference type="NCBI Taxonomy" id="90262"/>
    <lineage>
        <taxon>Eukaryota</taxon>
        <taxon>Fungi</taxon>
        <taxon>Fungi incertae sedis</taxon>
        <taxon>Mucoromycota</taxon>
        <taxon>Mucoromycotina</taxon>
        <taxon>Mucoromycetes</taxon>
        <taxon>Mucorales</taxon>
        <taxon>Cunninghamellaceae</taxon>
        <taxon>Absidia</taxon>
    </lineage>
</organism>
<dbReference type="Gene3D" id="1.10.10.10">
    <property type="entry name" value="Winged helix-like DNA-binding domain superfamily/Winged helix DNA-binding domain"/>
    <property type="match status" value="1"/>
</dbReference>
<keyword evidence="3" id="KW-0805">Transcription regulation</keyword>
<feature type="domain" description="HSF-type DNA-binding" evidence="9">
    <location>
        <begin position="117"/>
        <end position="141"/>
    </location>
</feature>
<evidence type="ECO:0000256" key="7">
    <source>
        <dbReference type="RuleBase" id="RU004020"/>
    </source>
</evidence>
<dbReference type="GO" id="GO:0005634">
    <property type="term" value="C:nucleus"/>
    <property type="evidence" value="ECO:0007669"/>
    <property type="project" value="UniProtKB-SubCell"/>
</dbReference>
<dbReference type="GO" id="GO:0003700">
    <property type="term" value="F:DNA-binding transcription factor activity"/>
    <property type="evidence" value="ECO:0007669"/>
    <property type="project" value="InterPro"/>
</dbReference>
<feature type="region of interest" description="Disordered" evidence="8">
    <location>
        <begin position="291"/>
        <end position="323"/>
    </location>
</feature>